<dbReference type="RefSeq" id="WP_323331892.1">
    <property type="nucleotide sequence ID" value="NZ_JAYFSI010000008.1"/>
</dbReference>
<keyword evidence="3" id="KW-1185">Reference proteome</keyword>
<sequence>MSASRLAGVSEWAAQVAQVTTGVAGLSYAFGWLLMARFYGALGVEPEDAGVTFTWLVVRAFLVGMLALAALLAVRWLQNRATSVQTTRLTLSIGTDVGALTEVRFSLPGRYLLRGVAGVLTGFVVVFLLVAPFRLGDRFADDVVAGRPVDFGVLGTSVISVPEVRLSSADPTKPSPAAGCVLRLGGNAGTSLFVVGGRVIRVSDQNVTVSSSCTPPSG</sequence>
<gene>
    <name evidence="2" type="ORF">VA596_31775</name>
</gene>
<name>A0ABU5RD24_9PSEU</name>
<keyword evidence="1" id="KW-0812">Transmembrane</keyword>
<proteinExistence type="predicted"/>
<reference evidence="2 3" key="1">
    <citation type="submission" date="2023-12" db="EMBL/GenBank/DDBJ databases">
        <title>Amycolatopsis sp. V23-08.</title>
        <authorList>
            <person name="Somphong A."/>
        </authorList>
    </citation>
    <scope>NUCLEOTIDE SEQUENCE [LARGE SCALE GENOMIC DNA]</scope>
    <source>
        <strain evidence="2 3">V23-08</strain>
    </source>
</reference>
<evidence type="ECO:0008006" key="4">
    <source>
        <dbReference type="Google" id="ProtNLM"/>
    </source>
</evidence>
<evidence type="ECO:0000256" key="1">
    <source>
        <dbReference type="SAM" id="Phobius"/>
    </source>
</evidence>
<organism evidence="2 3">
    <name type="scientific">Amycolatopsis heterodermiae</name>
    <dbReference type="NCBI Taxonomy" id="3110235"/>
    <lineage>
        <taxon>Bacteria</taxon>
        <taxon>Bacillati</taxon>
        <taxon>Actinomycetota</taxon>
        <taxon>Actinomycetes</taxon>
        <taxon>Pseudonocardiales</taxon>
        <taxon>Pseudonocardiaceae</taxon>
        <taxon>Amycolatopsis</taxon>
    </lineage>
</organism>
<keyword evidence="1" id="KW-0472">Membrane</keyword>
<keyword evidence="1" id="KW-1133">Transmembrane helix</keyword>
<dbReference type="EMBL" id="JAYFSI010000008">
    <property type="protein sequence ID" value="MEA5364151.1"/>
    <property type="molecule type" value="Genomic_DNA"/>
</dbReference>
<evidence type="ECO:0000313" key="2">
    <source>
        <dbReference type="EMBL" id="MEA5364151.1"/>
    </source>
</evidence>
<dbReference type="Proteomes" id="UP001304298">
    <property type="component" value="Unassembled WGS sequence"/>
</dbReference>
<accession>A0ABU5RD24</accession>
<comment type="caution">
    <text evidence="2">The sequence shown here is derived from an EMBL/GenBank/DDBJ whole genome shotgun (WGS) entry which is preliminary data.</text>
</comment>
<protein>
    <recommendedName>
        <fullName evidence="4">RDD family protein</fullName>
    </recommendedName>
</protein>
<feature type="transmembrane region" description="Helical" evidence="1">
    <location>
        <begin position="12"/>
        <end position="33"/>
    </location>
</feature>
<evidence type="ECO:0000313" key="3">
    <source>
        <dbReference type="Proteomes" id="UP001304298"/>
    </source>
</evidence>
<feature type="transmembrane region" description="Helical" evidence="1">
    <location>
        <begin position="111"/>
        <end position="133"/>
    </location>
</feature>
<feature type="transmembrane region" description="Helical" evidence="1">
    <location>
        <begin position="53"/>
        <end position="74"/>
    </location>
</feature>